<proteinExistence type="predicted"/>
<feature type="domain" description="Cell morphogenesis protein N-terminal" evidence="1">
    <location>
        <begin position="93"/>
        <end position="187"/>
    </location>
</feature>
<name>A0A1Y1VXS4_9FUNG</name>
<dbReference type="OrthoDB" id="6287725at2759"/>
<protein>
    <recommendedName>
        <fullName evidence="1">Cell morphogenesis protein N-terminal domain-containing protein</fullName>
    </recommendedName>
</protein>
<dbReference type="Pfam" id="PF14222">
    <property type="entry name" value="MOR2-PAG1_N"/>
    <property type="match status" value="1"/>
</dbReference>
<dbReference type="STRING" id="61395.A0A1Y1VXS4"/>
<comment type="caution">
    <text evidence="2">The sequence shown here is derived from an EMBL/GenBank/DDBJ whole genome shotgun (WGS) entry which is preliminary data.</text>
</comment>
<dbReference type="PANTHER" id="PTHR12295">
    <property type="entry name" value="FURRY-RELATED"/>
    <property type="match status" value="1"/>
</dbReference>
<dbReference type="GO" id="GO:0030427">
    <property type="term" value="C:site of polarized growth"/>
    <property type="evidence" value="ECO:0007669"/>
    <property type="project" value="TreeGrafter"/>
</dbReference>
<dbReference type="RefSeq" id="XP_040739908.1">
    <property type="nucleotide sequence ID" value="XM_040892265.1"/>
</dbReference>
<evidence type="ECO:0000259" key="1">
    <source>
        <dbReference type="Pfam" id="PF14222"/>
    </source>
</evidence>
<dbReference type="GeneID" id="63808913"/>
<dbReference type="AlphaFoldDB" id="A0A1Y1VXS4"/>
<keyword evidence="3" id="KW-1185">Reference proteome</keyword>
<dbReference type="PANTHER" id="PTHR12295:SF30">
    <property type="entry name" value="PROTEIN FURRY"/>
    <property type="match status" value="1"/>
</dbReference>
<dbReference type="InterPro" id="IPR039867">
    <property type="entry name" value="Furry/Tao3/Mor2"/>
</dbReference>
<evidence type="ECO:0000313" key="3">
    <source>
        <dbReference type="Proteomes" id="UP000193922"/>
    </source>
</evidence>
<dbReference type="InterPro" id="IPR025614">
    <property type="entry name" value="Cell_morpho_N"/>
</dbReference>
<organism evidence="2 3">
    <name type="scientific">Linderina pennispora</name>
    <dbReference type="NCBI Taxonomy" id="61395"/>
    <lineage>
        <taxon>Eukaryota</taxon>
        <taxon>Fungi</taxon>
        <taxon>Fungi incertae sedis</taxon>
        <taxon>Zoopagomycota</taxon>
        <taxon>Kickxellomycotina</taxon>
        <taxon>Kickxellomycetes</taxon>
        <taxon>Kickxellales</taxon>
        <taxon>Kickxellaceae</taxon>
        <taxon>Linderina</taxon>
    </lineage>
</organism>
<reference evidence="2 3" key="1">
    <citation type="submission" date="2016-07" db="EMBL/GenBank/DDBJ databases">
        <title>Pervasive Adenine N6-methylation of Active Genes in Fungi.</title>
        <authorList>
            <consortium name="DOE Joint Genome Institute"/>
            <person name="Mondo S.J."/>
            <person name="Dannebaum R.O."/>
            <person name="Kuo R.C."/>
            <person name="Labutti K."/>
            <person name="Haridas S."/>
            <person name="Kuo A."/>
            <person name="Salamov A."/>
            <person name="Ahrendt S.R."/>
            <person name="Lipzen A."/>
            <person name="Sullivan W."/>
            <person name="Andreopoulos W.B."/>
            <person name="Clum A."/>
            <person name="Lindquist E."/>
            <person name="Daum C."/>
            <person name="Ramamoorthy G.K."/>
            <person name="Gryganskyi A."/>
            <person name="Culley D."/>
            <person name="Magnuson J.K."/>
            <person name="James T.Y."/>
            <person name="O'Malley M.A."/>
            <person name="Stajich J.E."/>
            <person name="Spatafora J.W."/>
            <person name="Visel A."/>
            <person name="Grigoriev I.V."/>
        </authorList>
    </citation>
    <scope>NUCLEOTIDE SEQUENCE [LARGE SCALE GENOMIC DNA]</scope>
    <source>
        <strain evidence="2 3">ATCC 12442</strain>
    </source>
</reference>
<dbReference type="Proteomes" id="UP000193922">
    <property type="component" value="Unassembled WGS sequence"/>
</dbReference>
<accession>A0A1Y1VXS4</accession>
<dbReference type="GO" id="GO:0000902">
    <property type="term" value="P:cell morphogenesis"/>
    <property type="evidence" value="ECO:0007669"/>
    <property type="project" value="InterPro"/>
</dbReference>
<gene>
    <name evidence="2" type="ORF">DL89DRAFT_92641</name>
</gene>
<dbReference type="EMBL" id="MCFD01000020">
    <property type="protein sequence ID" value="ORX65825.1"/>
    <property type="molecule type" value="Genomic_DNA"/>
</dbReference>
<sequence length="210" mass="23644">MIVELRLDNDPDLARYLDKGVDPVFDRTLQKLGMLARRRARVIIELLLVWRKATIDSTDEFPLDGSLASAYSAGKQAMSMPSLTSRAHSIARDRRSLASVYILCRALVAVVGQLESTHLEGDLGDRLEELVFRQVREVNPANLRRSQNRRDIQDLYVELIGKISEVRFASMSDRFIAELERDPDGQRGERRADCHSAAEHAVIEIAGVSD</sequence>
<evidence type="ECO:0000313" key="2">
    <source>
        <dbReference type="EMBL" id="ORX65825.1"/>
    </source>
</evidence>
<dbReference type="GO" id="GO:0005938">
    <property type="term" value="C:cell cortex"/>
    <property type="evidence" value="ECO:0007669"/>
    <property type="project" value="TreeGrafter"/>
</dbReference>